<keyword evidence="3" id="KW-0325">Glycoprotein</keyword>
<evidence type="ECO:0000256" key="1">
    <source>
        <dbReference type="ARBA" id="ARBA00022729"/>
    </source>
</evidence>
<gene>
    <name evidence="4" type="ORF">ACFSQZ_04745</name>
</gene>
<name>A0ABW5E074_9BACT</name>
<evidence type="ECO:0000256" key="3">
    <source>
        <dbReference type="ARBA" id="ARBA00023180"/>
    </source>
</evidence>
<accession>A0ABW5E074</accession>
<dbReference type="EMBL" id="JBHUJC010000012">
    <property type="protein sequence ID" value="MFD2275769.1"/>
    <property type="molecule type" value="Genomic_DNA"/>
</dbReference>
<keyword evidence="1" id="KW-0732">Signal</keyword>
<comment type="caution">
    <text evidence="4">The sequence shown here is derived from an EMBL/GenBank/DDBJ whole genome shotgun (WGS) entry which is preliminary data.</text>
</comment>
<evidence type="ECO:0000313" key="5">
    <source>
        <dbReference type="Proteomes" id="UP001597297"/>
    </source>
</evidence>
<dbReference type="SUPFAM" id="SSF51445">
    <property type="entry name" value="(Trans)glycosidases"/>
    <property type="match status" value="1"/>
</dbReference>
<dbReference type="Proteomes" id="UP001597297">
    <property type="component" value="Unassembled WGS sequence"/>
</dbReference>
<dbReference type="PANTHER" id="PTHR31468:SF2">
    <property type="entry name" value="1,3-BETA-GLUCANOSYLTRANSFERASE GAS1"/>
    <property type="match status" value="1"/>
</dbReference>
<dbReference type="Pfam" id="PF03198">
    <property type="entry name" value="Glyco_hydro_72"/>
    <property type="match status" value="2"/>
</dbReference>
<proteinExistence type="predicted"/>
<protein>
    <submittedName>
        <fullName evidence="4">Uncharacterized protein</fullName>
    </submittedName>
</protein>
<dbReference type="InterPro" id="IPR004886">
    <property type="entry name" value="Glucanosyltransferase"/>
</dbReference>
<reference evidence="5" key="1">
    <citation type="journal article" date="2019" name="Int. J. Syst. Evol. Microbiol.">
        <title>The Global Catalogue of Microorganisms (GCM) 10K type strain sequencing project: providing services to taxonomists for standard genome sequencing and annotation.</title>
        <authorList>
            <consortium name="The Broad Institute Genomics Platform"/>
            <consortium name="The Broad Institute Genome Sequencing Center for Infectious Disease"/>
            <person name="Wu L."/>
            <person name="Ma J."/>
        </authorList>
    </citation>
    <scope>NUCLEOTIDE SEQUENCE [LARGE SCALE GENOMIC DNA]</scope>
    <source>
        <strain evidence="5">JCM 16545</strain>
    </source>
</reference>
<dbReference type="RefSeq" id="WP_377094298.1">
    <property type="nucleotide sequence ID" value="NZ_JBHSJM010000001.1"/>
</dbReference>
<keyword evidence="2" id="KW-1015">Disulfide bond</keyword>
<keyword evidence="5" id="KW-1185">Reference proteome</keyword>
<dbReference type="PANTHER" id="PTHR31468">
    <property type="entry name" value="1,3-BETA-GLUCANOSYLTRANSFERASE GAS1"/>
    <property type="match status" value="1"/>
</dbReference>
<organism evidence="4 5">
    <name type="scientific">Rubritalea spongiae</name>
    <dbReference type="NCBI Taxonomy" id="430797"/>
    <lineage>
        <taxon>Bacteria</taxon>
        <taxon>Pseudomonadati</taxon>
        <taxon>Verrucomicrobiota</taxon>
        <taxon>Verrucomicrobiia</taxon>
        <taxon>Verrucomicrobiales</taxon>
        <taxon>Rubritaleaceae</taxon>
        <taxon>Rubritalea</taxon>
    </lineage>
</organism>
<dbReference type="Gene3D" id="3.20.20.80">
    <property type="entry name" value="Glycosidases"/>
    <property type="match status" value="1"/>
</dbReference>
<evidence type="ECO:0000256" key="2">
    <source>
        <dbReference type="ARBA" id="ARBA00023157"/>
    </source>
</evidence>
<sequence>MNLTKTPVVTIKGKALYTTSINERFIVRGVALSAKDVPALQIDDILSDTHIDFIKKTVIPQLLKLNVNMIRVYQANPKNSHSKVMEELSKNGIYVMLGLATSIYSIKRMNAEYTQSTFNHAAQLVDEFSNYENTLCFSVGNEVEFPGQQAANLHQDTPNQTDAEIVQMTINLELKVAQAMRSFARDVKHHISTNNYRTIPVGCAMQDGPQSSWTTTNPNDYEVGIIGTDIIAQYYASGDSTERMDYIGINTYRYLNGNPMSSYDGLAIEASPLPVPVILSETGGLSSTPRDWKIVPEMYTRTELYPQLSGQIAFQMLEEGAGFGLYSVSNNSGALTLTETTNGGASNLASVYATAASKPVHTIASTPSSPTSPPPSAGNAPAVKITWPSSLLPLKTYQAPNASITVKNYATYPIQLVQNDAVVGTIAAAASETRPRSGMMKVTPGVALSMQSKVKNNWDAVCYLPAHKVKAGITVRNDVSWHVNAVCPLGA</sequence>
<evidence type="ECO:0000313" key="4">
    <source>
        <dbReference type="EMBL" id="MFD2275769.1"/>
    </source>
</evidence>
<dbReference type="InterPro" id="IPR017853">
    <property type="entry name" value="GH"/>
</dbReference>